<dbReference type="SUPFAM" id="SSF51735">
    <property type="entry name" value="NAD(P)-binding Rossmann-fold domains"/>
    <property type="match status" value="1"/>
</dbReference>
<keyword evidence="2" id="KW-0560">Oxidoreductase</keyword>
<evidence type="ECO:0000259" key="3">
    <source>
        <dbReference type="Pfam" id="PF01408"/>
    </source>
</evidence>
<dbReference type="InterPro" id="IPR036291">
    <property type="entry name" value="NAD(P)-bd_dom_sf"/>
</dbReference>
<dbReference type="Pfam" id="PF22725">
    <property type="entry name" value="GFO_IDH_MocA_C3"/>
    <property type="match status" value="1"/>
</dbReference>
<dbReference type="Gene3D" id="3.30.360.10">
    <property type="entry name" value="Dihydrodipicolinate Reductase, domain 2"/>
    <property type="match status" value="1"/>
</dbReference>
<dbReference type="InterPro" id="IPR000683">
    <property type="entry name" value="Gfo/Idh/MocA-like_OxRdtase_N"/>
</dbReference>
<dbReference type="PANTHER" id="PTHR43708">
    <property type="entry name" value="CONSERVED EXPRESSED OXIDOREDUCTASE (EUROFUNG)"/>
    <property type="match status" value="1"/>
</dbReference>
<comment type="caution">
    <text evidence="5">The sequence shown here is derived from an EMBL/GenBank/DDBJ whole genome shotgun (WGS) entry which is preliminary data.</text>
</comment>
<evidence type="ECO:0000259" key="4">
    <source>
        <dbReference type="Pfam" id="PF22725"/>
    </source>
</evidence>
<dbReference type="SUPFAM" id="SSF55347">
    <property type="entry name" value="Glyceraldehyde-3-phosphate dehydrogenase-like, C-terminal domain"/>
    <property type="match status" value="1"/>
</dbReference>
<feature type="domain" description="Gfo/Idh/MocA-like oxidoreductase N-terminal" evidence="3">
    <location>
        <begin position="50"/>
        <end position="137"/>
    </location>
</feature>
<dbReference type="Pfam" id="PF01408">
    <property type="entry name" value="GFO_IDH_MocA"/>
    <property type="match status" value="1"/>
</dbReference>
<protein>
    <submittedName>
        <fullName evidence="5">Gfo/Idh/MocA family oxidoreductase</fullName>
    </submittedName>
</protein>
<evidence type="ECO:0000313" key="5">
    <source>
        <dbReference type="EMBL" id="MBP0463986.1"/>
    </source>
</evidence>
<proteinExistence type="inferred from homology"/>
<reference evidence="5 6" key="1">
    <citation type="submission" date="2021-03" db="EMBL/GenBank/DDBJ databases">
        <authorList>
            <person name="So Y."/>
        </authorList>
    </citation>
    <scope>NUCLEOTIDE SEQUENCE [LARGE SCALE GENOMIC DNA]</scope>
    <source>
        <strain evidence="5 6">PWR1</strain>
    </source>
</reference>
<keyword evidence="6" id="KW-1185">Reference proteome</keyword>
<organism evidence="5 6">
    <name type="scientific">Roseomonas nitratireducens</name>
    <dbReference type="NCBI Taxonomy" id="2820810"/>
    <lineage>
        <taxon>Bacteria</taxon>
        <taxon>Pseudomonadati</taxon>
        <taxon>Pseudomonadota</taxon>
        <taxon>Alphaproteobacteria</taxon>
        <taxon>Acetobacterales</taxon>
        <taxon>Roseomonadaceae</taxon>
        <taxon>Roseomonas</taxon>
    </lineage>
</organism>
<dbReference type="RefSeq" id="WP_209351366.1">
    <property type="nucleotide sequence ID" value="NZ_JAGIYZ010000007.1"/>
</dbReference>
<evidence type="ECO:0000256" key="1">
    <source>
        <dbReference type="ARBA" id="ARBA00010928"/>
    </source>
</evidence>
<name>A0ABS4ARM8_9PROT</name>
<feature type="domain" description="GFO/IDH/MocA-like oxidoreductase" evidence="4">
    <location>
        <begin position="150"/>
        <end position="284"/>
    </location>
</feature>
<dbReference type="Proteomes" id="UP000680815">
    <property type="component" value="Unassembled WGS sequence"/>
</dbReference>
<sequence length="383" mass="42556">MAHRRIGIVMHGVTGRIGTNQHLVNSILAIRREGGLPLSNGDRLMPDPILVGRNVEKLQALAATTGIERWTTDLDAALADPQDEIFFDSAYTATRPALARRAIAAGKHIYLEKPVAPTLEEVLDLRRAAEAAGVKHAVVQDKLFLPGLAKLRLLKDQGFFGRLLSVRIDFGWWVFDGEQVPAQRSSWNYRLADGGGLVLDMFPHWRYIMEGLFGRPTSVTCHIRTAQPHRRDERGRPYTVDVEDEARALLELEDGVVAEINASWANRVRRDDLLTITAEGTLGSAVAGLHRCVVQPLSTTPKPVWNVDVPAAQDLYAQWAPVPDLLPLKNSYRMAWEAFLRHVAEDGPNRASLIEAAKGLQLIEACHASHRERRWIDLPDLGG</sequence>
<comment type="similarity">
    <text evidence="1">Belongs to the Gfo/Idh/MocA family.</text>
</comment>
<dbReference type="InterPro" id="IPR051317">
    <property type="entry name" value="Gfo/Idh/MocA_oxidoreduct"/>
</dbReference>
<dbReference type="EMBL" id="JAGIYZ010000007">
    <property type="protein sequence ID" value="MBP0463986.1"/>
    <property type="molecule type" value="Genomic_DNA"/>
</dbReference>
<dbReference type="InterPro" id="IPR055170">
    <property type="entry name" value="GFO_IDH_MocA-like_dom"/>
</dbReference>
<evidence type="ECO:0000256" key="2">
    <source>
        <dbReference type="ARBA" id="ARBA00023002"/>
    </source>
</evidence>
<evidence type="ECO:0000313" key="6">
    <source>
        <dbReference type="Proteomes" id="UP000680815"/>
    </source>
</evidence>
<accession>A0ABS4ARM8</accession>
<dbReference type="PANTHER" id="PTHR43708:SF5">
    <property type="entry name" value="CONSERVED EXPRESSED OXIDOREDUCTASE (EUROFUNG)-RELATED"/>
    <property type="match status" value="1"/>
</dbReference>
<gene>
    <name evidence="5" type="ORF">J5Y09_08695</name>
</gene>
<dbReference type="Gene3D" id="3.40.50.720">
    <property type="entry name" value="NAD(P)-binding Rossmann-like Domain"/>
    <property type="match status" value="1"/>
</dbReference>